<organism evidence="2 3">
    <name type="scientific">Jiella sonneratiae</name>
    <dbReference type="NCBI Taxonomy" id="2816856"/>
    <lineage>
        <taxon>Bacteria</taxon>
        <taxon>Pseudomonadati</taxon>
        <taxon>Pseudomonadota</taxon>
        <taxon>Alphaproteobacteria</taxon>
        <taxon>Hyphomicrobiales</taxon>
        <taxon>Aurantimonadaceae</taxon>
        <taxon>Jiella</taxon>
    </lineage>
</organism>
<evidence type="ECO:0000313" key="2">
    <source>
        <dbReference type="EMBL" id="MBO0903909.1"/>
    </source>
</evidence>
<dbReference type="SUPFAM" id="SSF53474">
    <property type="entry name" value="alpha/beta-Hydrolases"/>
    <property type="match status" value="1"/>
</dbReference>
<dbReference type="GO" id="GO:0016787">
    <property type="term" value="F:hydrolase activity"/>
    <property type="evidence" value="ECO:0007669"/>
    <property type="project" value="UniProtKB-KW"/>
</dbReference>
<sequence length="327" mass="35167">MILRLVFALILLVVVVLGGLWLFGPREPVDTTVTFDPASIGSDPDAYLAREEADVPNLRPQSAKEIVWAYPASRAKTPLAIVYVHGFSADKAEMRPLADRVATALHANLFYTRLAGHGRDGAAMEQVTVNDWINDLAEATAIGRQIGSRVVVVAASTGCTLASLGTTLPAVMKNVAGLVCLSPNFAINDRWAFLLDLPFPRDLLPMLGGKTYGFTPANDEQARHWTTRYPIGALAPMAALLRAVRHLDLSNVDPLPLLVFYSQQDKVVDPDATEAFAAAWPGPHRVVDVPVSGDAANHVIAGDILSPATTEEIAGRIIEWIKSLPPA</sequence>
<protein>
    <submittedName>
        <fullName evidence="2">Alpha/beta hydrolase</fullName>
    </submittedName>
</protein>
<reference evidence="2 3" key="1">
    <citation type="submission" date="2021-03" db="EMBL/GenBank/DDBJ databases">
        <title>Whole genome sequence of Jiella sp. MQZ13P-4.</title>
        <authorList>
            <person name="Tuo L."/>
        </authorList>
    </citation>
    <scope>NUCLEOTIDE SEQUENCE [LARGE SCALE GENOMIC DNA]</scope>
    <source>
        <strain evidence="2 3">MQZ13P-4</strain>
    </source>
</reference>
<evidence type="ECO:0000259" key="1">
    <source>
        <dbReference type="Pfam" id="PF12146"/>
    </source>
</evidence>
<dbReference type="EMBL" id="JAFMPY010000008">
    <property type="protein sequence ID" value="MBO0903909.1"/>
    <property type="molecule type" value="Genomic_DNA"/>
</dbReference>
<gene>
    <name evidence="2" type="ORF">J1C47_09670</name>
</gene>
<dbReference type="InterPro" id="IPR029058">
    <property type="entry name" value="AB_hydrolase_fold"/>
</dbReference>
<dbReference type="RefSeq" id="WP_207350555.1">
    <property type="nucleotide sequence ID" value="NZ_JAFMPY010000008.1"/>
</dbReference>
<keyword evidence="3" id="KW-1185">Reference proteome</keyword>
<feature type="domain" description="Serine aminopeptidase S33" evidence="1">
    <location>
        <begin position="80"/>
        <end position="281"/>
    </location>
</feature>
<name>A0ABS3J2K4_9HYPH</name>
<dbReference type="Gene3D" id="3.40.50.1820">
    <property type="entry name" value="alpha/beta hydrolase"/>
    <property type="match status" value="1"/>
</dbReference>
<keyword evidence="2" id="KW-0378">Hydrolase</keyword>
<evidence type="ECO:0000313" key="3">
    <source>
        <dbReference type="Proteomes" id="UP000664288"/>
    </source>
</evidence>
<dbReference type="InterPro" id="IPR022742">
    <property type="entry name" value="Hydrolase_4"/>
</dbReference>
<dbReference type="Proteomes" id="UP000664288">
    <property type="component" value="Unassembled WGS sequence"/>
</dbReference>
<dbReference type="Pfam" id="PF12146">
    <property type="entry name" value="Hydrolase_4"/>
    <property type="match status" value="1"/>
</dbReference>
<comment type="caution">
    <text evidence="2">The sequence shown here is derived from an EMBL/GenBank/DDBJ whole genome shotgun (WGS) entry which is preliminary data.</text>
</comment>
<accession>A0ABS3J2K4</accession>
<proteinExistence type="predicted"/>